<dbReference type="InterPro" id="IPR005471">
    <property type="entry name" value="Tscrpt_reg_IclR_N"/>
</dbReference>
<dbReference type="PANTHER" id="PTHR18964:SF149">
    <property type="entry name" value="BIFUNCTIONAL UDP-N-ACETYLGLUCOSAMINE 2-EPIMERASE_N-ACETYLMANNOSAMINE KINASE"/>
    <property type="match status" value="1"/>
</dbReference>
<accession>A0A5J5KWD0</accession>
<dbReference type="PANTHER" id="PTHR18964">
    <property type="entry name" value="ROK (REPRESSOR, ORF, KINASE) FAMILY"/>
    <property type="match status" value="1"/>
</dbReference>
<comment type="caution">
    <text evidence="3">The sequence shown here is derived from an EMBL/GenBank/DDBJ whole genome shotgun (WGS) entry which is preliminary data.</text>
</comment>
<evidence type="ECO:0000313" key="3">
    <source>
        <dbReference type="EMBL" id="KAA9393949.1"/>
    </source>
</evidence>
<dbReference type="SUPFAM" id="SSF46785">
    <property type="entry name" value="Winged helix' DNA-binding domain"/>
    <property type="match status" value="1"/>
</dbReference>
<dbReference type="Pfam" id="PF09339">
    <property type="entry name" value="HTH_IclR"/>
    <property type="match status" value="1"/>
</dbReference>
<comment type="similarity">
    <text evidence="1">Belongs to the ROK (NagC/XylR) family.</text>
</comment>
<proteinExistence type="inferred from homology"/>
<dbReference type="InterPro" id="IPR000600">
    <property type="entry name" value="ROK"/>
</dbReference>
<dbReference type="GO" id="GO:0006355">
    <property type="term" value="P:regulation of DNA-templated transcription"/>
    <property type="evidence" value="ECO:0007669"/>
    <property type="project" value="InterPro"/>
</dbReference>
<dbReference type="InterPro" id="IPR036390">
    <property type="entry name" value="WH_DNA-bd_sf"/>
</dbReference>
<evidence type="ECO:0000259" key="2">
    <source>
        <dbReference type="Pfam" id="PF09339"/>
    </source>
</evidence>
<dbReference type="GO" id="GO:0003677">
    <property type="term" value="F:DNA binding"/>
    <property type="evidence" value="ECO:0007669"/>
    <property type="project" value="InterPro"/>
</dbReference>
<reference evidence="3 4" key="1">
    <citation type="submission" date="2019-05" db="EMBL/GenBank/DDBJ databases">
        <title>Kocuria coralli sp. nov., a novel actinobacterium isolated from coral reef seawater.</title>
        <authorList>
            <person name="Li J."/>
        </authorList>
    </citation>
    <scope>NUCLEOTIDE SEQUENCE [LARGE SCALE GENOMIC DNA]</scope>
    <source>
        <strain evidence="3 4">SCSIO 13007</strain>
    </source>
</reference>
<organism evidence="3 4">
    <name type="scientific">Kocuria coralli</name>
    <dbReference type="NCBI Taxonomy" id="1461025"/>
    <lineage>
        <taxon>Bacteria</taxon>
        <taxon>Bacillati</taxon>
        <taxon>Actinomycetota</taxon>
        <taxon>Actinomycetes</taxon>
        <taxon>Micrococcales</taxon>
        <taxon>Micrococcaceae</taxon>
        <taxon>Kocuria</taxon>
    </lineage>
</organism>
<dbReference type="InterPro" id="IPR036388">
    <property type="entry name" value="WH-like_DNA-bd_sf"/>
</dbReference>
<name>A0A5J5KWD0_9MICC</name>
<dbReference type="EMBL" id="SZWF01000013">
    <property type="protein sequence ID" value="KAA9393949.1"/>
    <property type="molecule type" value="Genomic_DNA"/>
</dbReference>
<dbReference type="SUPFAM" id="SSF53067">
    <property type="entry name" value="Actin-like ATPase domain"/>
    <property type="match status" value="1"/>
</dbReference>
<dbReference type="RefSeq" id="WP_158034129.1">
    <property type="nucleotide sequence ID" value="NZ_ML708619.1"/>
</dbReference>
<dbReference type="InterPro" id="IPR043129">
    <property type="entry name" value="ATPase_NBD"/>
</dbReference>
<feature type="domain" description="HTH iclR-type" evidence="2">
    <location>
        <begin position="23"/>
        <end position="64"/>
    </location>
</feature>
<gene>
    <name evidence="3" type="ORF">FCK90_09815</name>
</gene>
<dbReference type="OrthoDB" id="37575at2"/>
<dbReference type="Pfam" id="PF00480">
    <property type="entry name" value="ROK"/>
    <property type="match status" value="1"/>
</dbReference>
<dbReference type="Gene3D" id="3.30.420.40">
    <property type="match status" value="2"/>
</dbReference>
<dbReference type="Proteomes" id="UP000325957">
    <property type="component" value="Unassembled WGS sequence"/>
</dbReference>
<sequence length="401" mass="42438">MDTQRMQSVSSSPQYLRRMNARRVLDHMWQGSPATASELMEATGLTRSTVLALCKELAGQGWLEPVQGAGEGGVAAKGRPALRYAFREGACYVVGVDSGAHRVTAGVADLRGRELSQAVRGFGHDEVGGQERRAEILRAIDDALEQAGVASPRVGALVIGVPAPVDSEGRSPAGQDDFWPLMNPDLRSLADDRGWECLVENDANLAALAELHGDPAAREVSLAALIAGERFGAGLVLNGELLRQPRRGAGEMRVLRLVDGVGSEDGLAVRARRLAEEAIRRGDSTSIRVTASGEVRAQDVFEAAERGDAVAEAIVGRLADVLARVCVTLAGPLDLDRIIVSGGIAPALHGVSRAARERIAEHMYAPWLEVRASELGADAVRLGAIQCAVDLVRAYAMGEAP</sequence>
<evidence type="ECO:0000256" key="1">
    <source>
        <dbReference type="ARBA" id="ARBA00006479"/>
    </source>
</evidence>
<protein>
    <submittedName>
        <fullName evidence="3">ROK family transcriptional regulator</fullName>
    </submittedName>
</protein>
<dbReference type="Gene3D" id="1.10.10.10">
    <property type="entry name" value="Winged helix-like DNA-binding domain superfamily/Winged helix DNA-binding domain"/>
    <property type="match status" value="1"/>
</dbReference>
<dbReference type="AlphaFoldDB" id="A0A5J5KWD0"/>
<keyword evidence="4" id="KW-1185">Reference proteome</keyword>
<evidence type="ECO:0000313" key="4">
    <source>
        <dbReference type="Proteomes" id="UP000325957"/>
    </source>
</evidence>